<protein>
    <submittedName>
        <fullName evidence="2">Uncharacterized protein</fullName>
    </submittedName>
</protein>
<comment type="caution">
    <text evidence="2">The sequence shown here is derived from an EMBL/GenBank/DDBJ whole genome shotgun (WGS) entry which is preliminary data.</text>
</comment>
<organism evidence="2 3">
    <name type="scientific">Pleurodeles waltl</name>
    <name type="common">Iberian ribbed newt</name>
    <dbReference type="NCBI Taxonomy" id="8319"/>
    <lineage>
        <taxon>Eukaryota</taxon>
        <taxon>Metazoa</taxon>
        <taxon>Chordata</taxon>
        <taxon>Craniata</taxon>
        <taxon>Vertebrata</taxon>
        <taxon>Euteleostomi</taxon>
        <taxon>Amphibia</taxon>
        <taxon>Batrachia</taxon>
        <taxon>Caudata</taxon>
        <taxon>Salamandroidea</taxon>
        <taxon>Salamandridae</taxon>
        <taxon>Pleurodelinae</taxon>
        <taxon>Pleurodeles</taxon>
    </lineage>
</organism>
<evidence type="ECO:0000313" key="3">
    <source>
        <dbReference type="Proteomes" id="UP001066276"/>
    </source>
</evidence>
<dbReference type="EMBL" id="JANPWB010000005">
    <property type="protein sequence ID" value="KAJ1185645.1"/>
    <property type="molecule type" value="Genomic_DNA"/>
</dbReference>
<name>A0AAV7U9S7_PLEWA</name>
<evidence type="ECO:0000313" key="2">
    <source>
        <dbReference type="EMBL" id="KAJ1185645.1"/>
    </source>
</evidence>
<reference evidence="2" key="1">
    <citation type="journal article" date="2022" name="bioRxiv">
        <title>Sequencing and chromosome-scale assembly of the giantPleurodeles waltlgenome.</title>
        <authorList>
            <person name="Brown T."/>
            <person name="Elewa A."/>
            <person name="Iarovenko S."/>
            <person name="Subramanian E."/>
            <person name="Araus A.J."/>
            <person name="Petzold A."/>
            <person name="Susuki M."/>
            <person name="Suzuki K.-i.T."/>
            <person name="Hayashi T."/>
            <person name="Toyoda A."/>
            <person name="Oliveira C."/>
            <person name="Osipova E."/>
            <person name="Leigh N.D."/>
            <person name="Simon A."/>
            <person name="Yun M.H."/>
        </authorList>
    </citation>
    <scope>NUCLEOTIDE SEQUENCE</scope>
    <source>
        <strain evidence="2">20211129_DDA</strain>
        <tissue evidence="2">Liver</tissue>
    </source>
</reference>
<sequence length="100" mass="10393">MTPALARPSRAGPQCCGRISGALPSAGFGEPVRKKVGATGTAGLQSLTAPARPRGYSRLRPLQLLPGTRRPARPPSVRPELRALAARGALGTRWSLMAAV</sequence>
<gene>
    <name evidence="2" type="ORF">NDU88_002435</name>
</gene>
<keyword evidence="3" id="KW-1185">Reference proteome</keyword>
<evidence type="ECO:0000256" key="1">
    <source>
        <dbReference type="SAM" id="MobiDB-lite"/>
    </source>
</evidence>
<feature type="region of interest" description="Disordered" evidence="1">
    <location>
        <begin position="39"/>
        <end position="78"/>
    </location>
</feature>
<proteinExistence type="predicted"/>
<dbReference type="AlphaFoldDB" id="A0AAV7U9S7"/>
<dbReference type="Proteomes" id="UP001066276">
    <property type="component" value="Chromosome 3_1"/>
</dbReference>
<accession>A0AAV7U9S7</accession>